<feature type="compositionally biased region" description="Polar residues" evidence="1">
    <location>
        <begin position="421"/>
        <end position="435"/>
    </location>
</feature>
<accession>A0A0B1SXK9</accession>
<feature type="region of interest" description="Disordered" evidence="1">
    <location>
        <begin position="400"/>
        <end position="441"/>
    </location>
</feature>
<protein>
    <submittedName>
        <fullName evidence="4">RPAP1-like protein</fullName>
    </submittedName>
</protein>
<reference evidence="4 5" key="1">
    <citation type="submission" date="2014-03" db="EMBL/GenBank/DDBJ databases">
        <title>Draft genome of the hookworm Oesophagostomum dentatum.</title>
        <authorList>
            <person name="Mitreva M."/>
        </authorList>
    </citation>
    <scope>NUCLEOTIDE SEQUENCE [LARGE SCALE GENOMIC DNA]</scope>
    <source>
        <strain evidence="4 5">OD-Hann</strain>
    </source>
</reference>
<dbReference type="AlphaFoldDB" id="A0A0B1SXK9"/>
<dbReference type="Pfam" id="PF08621">
    <property type="entry name" value="RPAP1_N"/>
    <property type="match status" value="1"/>
</dbReference>
<dbReference type="OrthoDB" id="5853122at2759"/>
<dbReference type="GO" id="GO:0006366">
    <property type="term" value="P:transcription by RNA polymerase II"/>
    <property type="evidence" value="ECO:0007669"/>
    <property type="project" value="InterPro"/>
</dbReference>
<feature type="region of interest" description="Disordered" evidence="1">
    <location>
        <begin position="216"/>
        <end position="237"/>
    </location>
</feature>
<evidence type="ECO:0000259" key="3">
    <source>
        <dbReference type="Pfam" id="PF25766"/>
    </source>
</evidence>
<dbReference type="Pfam" id="PF25766">
    <property type="entry name" value="TPR_RPAP1"/>
    <property type="match status" value="1"/>
</dbReference>
<proteinExistence type="predicted"/>
<evidence type="ECO:0000259" key="2">
    <source>
        <dbReference type="Pfam" id="PF08621"/>
    </source>
</evidence>
<dbReference type="Proteomes" id="UP000053660">
    <property type="component" value="Unassembled WGS sequence"/>
</dbReference>
<dbReference type="EMBL" id="KN556213">
    <property type="protein sequence ID" value="KHJ88247.1"/>
    <property type="molecule type" value="Genomic_DNA"/>
</dbReference>
<dbReference type="PANTHER" id="PTHR21483:SF18">
    <property type="entry name" value="RNA POLYMERASE II-ASSOCIATED PROTEIN 1"/>
    <property type="match status" value="1"/>
</dbReference>
<feature type="domain" description="RPAP1 N-terminal" evidence="2">
    <location>
        <begin position="361"/>
        <end position="404"/>
    </location>
</feature>
<organism evidence="4 5">
    <name type="scientific">Oesophagostomum dentatum</name>
    <name type="common">Nodular worm</name>
    <dbReference type="NCBI Taxonomy" id="61180"/>
    <lineage>
        <taxon>Eukaryota</taxon>
        <taxon>Metazoa</taxon>
        <taxon>Ecdysozoa</taxon>
        <taxon>Nematoda</taxon>
        <taxon>Chromadorea</taxon>
        <taxon>Rhabditida</taxon>
        <taxon>Rhabditina</taxon>
        <taxon>Rhabditomorpha</taxon>
        <taxon>Strongyloidea</taxon>
        <taxon>Strongylidae</taxon>
        <taxon>Oesophagostomum</taxon>
    </lineage>
</organism>
<evidence type="ECO:0000313" key="4">
    <source>
        <dbReference type="EMBL" id="KHJ88247.1"/>
    </source>
</evidence>
<gene>
    <name evidence="4" type="ORF">OESDEN_11961</name>
</gene>
<dbReference type="InterPro" id="IPR057989">
    <property type="entry name" value="TPR_RPAP1/MINIYO-like"/>
</dbReference>
<feature type="domain" description="RPAP1/MINIYO-like TPR repeats" evidence="3">
    <location>
        <begin position="498"/>
        <end position="725"/>
    </location>
</feature>
<evidence type="ECO:0000313" key="5">
    <source>
        <dbReference type="Proteomes" id="UP000053660"/>
    </source>
</evidence>
<dbReference type="InterPro" id="IPR013930">
    <property type="entry name" value="RPAP1_N"/>
</dbReference>
<dbReference type="InterPro" id="IPR039913">
    <property type="entry name" value="RPAP1/Rba50"/>
</dbReference>
<keyword evidence="5" id="KW-1185">Reference proteome</keyword>
<sequence>MRVIPPVQAFSRKNVYSTPKTTAKALAGYEFDHDSNLMRTPNHAPTPDIIPKKATIAARIREMALRRPLKKSPRSACSPTESRLAKQLARTKIREIQSPNARIREMALRRPLKKSPRSACSPTESRLAKQLARTKIREIQSPKMPLLSPAIRDCNLGLVRTNSAIRKKMDDRSIFPKRPTANETEDDILAMQAEWEAKKSQQNKVSIAVQIHRMKGKSPAAPVAEEPKQAPKKPRKVQTLKSIPPRNFEQGGRFVIDLEKITEEWSNRVLFDVEERNADWLVSDHSDELARKGFEKLQYSADDGFPEVLDLSAYYKKDAEVKRSAGTKSFFAAEFDRLHGKIEEAVLIEDEQEPNTVNGENFEAENDKYLASLDQEKIKELRQEITEKINPATIAFLKNRHKNKAKEDSKPTVSKFKASRKTAQPTAPSSTLNEGESSKSKDPILELARSRIDNIKELYLEEIKSGDETFFQFAHGVNPLVDGSWTLVPVRRVLDAVQKREDEVCEDDVDIVRLALLWTLLLHDERLTAFLAFADPNEVYVRLAEVLLVGRDVLADEVIAACYSRLLNGYVLKTAIEGRLCLHMDSHVAGLDAFMPFYEDLLVHFEEYSLGDVSFARTLLIGAYLNSALSDSLECRFAIWCPKKNTARQITLKMSDAEDIMPHIRRLSAEQASTIEEQHYVQYTSLLGTYAGSIRDEKVTRERNPLMFAIAAEELGNFMKRHTRQDPTVDPSKLKEFDMLVGIIRSTVKGILEI</sequence>
<dbReference type="PANTHER" id="PTHR21483">
    <property type="entry name" value="RNA POLYMERASE II-ASSOCIATED PROTEIN 1"/>
    <property type="match status" value="1"/>
</dbReference>
<name>A0A0B1SXK9_OESDE</name>
<evidence type="ECO:0000256" key="1">
    <source>
        <dbReference type="SAM" id="MobiDB-lite"/>
    </source>
</evidence>